<evidence type="ECO:0000313" key="5">
    <source>
        <dbReference type="Proteomes" id="UP000006512"/>
    </source>
</evidence>
<keyword evidence="5" id="KW-1185">Reference proteome</keyword>
<feature type="domain" description="N-acetyltransferase" evidence="3">
    <location>
        <begin position="44"/>
        <end position="191"/>
    </location>
</feature>
<dbReference type="PANTHER" id="PTHR43800:SF1">
    <property type="entry name" value="PEPTIDYL-LYSINE N-ACETYLTRANSFERASE YJAB"/>
    <property type="match status" value="1"/>
</dbReference>
<accession>F4QR03</accession>
<dbReference type="InterPro" id="IPR016181">
    <property type="entry name" value="Acyl_CoA_acyltransferase"/>
</dbReference>
<dbReference type="Pfam" id="PF00583">
    <property type="entry name" value="Acetyltransf_1"/>
    <property type="match status" value="1"/>
</dbReference>
<keyword evidence="2" id="KW-0012">Acyltransferase</keyword>
<dbReference type="Gene3D" id="3.40.630.30">
    <property type="match status" value="1"/>
</dbReference>
<dbReference type="EMBL" id="GL883079">
    <property type="protein sequence ID" value="EGF90640.1"/>
    <property type="molecule type" value="Genomic_DNA"/>
</dbReference>
<dbReference type="Proteomes" id="UP000006512">
    <property type="component" value="Unassembled WGS sequence"/>
</dbReference>
<dbReference type="HOGENOM" id="CLU_098254_2_0_5"/>
<dbReference type="InterPro" id="IPR000182">
    <property type="entry name" value="GNAT_dom"/>
</dbReference>
<dbReference type="PROSITE" id="PS51186">
    <property type="entry name" value="GNAT"/>
    <property type="match status" value="1"/>
</dbReference>
<evidence type="ECO:0000256" key="1">
    <source>
        <dbReference type="ARBA" id="ARBA00022679"/>
    </source>
</evidence>
<protein>
    <submittedName>
        <fullName evidence="4">Acetyltransferase GNAT family protein</fullName>
    </submittedName>
</protein>
<evidence type="ECO:0000313" key="4">
    <source>
        <dbReference type="EMBL" id="EGF90640.1"/>
    </source>
</evidence>
<evidence type="ECO:0000259" key="3">
    <source>
        <dbReference type="PROSITE" id="PS51186"/>
    </source>
</evidence>
<dbReference type="PANTHER" id="PTHR43800">
    <property type="entry name" value="PEPTIDYL-LYSINE N-ACETYLTRANSFERASE YJAB"/>
    <property type="match status" value="1"/>
</dbReference>
<dbReference type="SUPFAM" id="SSF55729">
    <property type="entry name" value="Acyl-CoA N-acyltransferases (Nat)"/>
    <property type="match status" value="1"/>
</dbReference>
<dbReference type="STRING" id="715226.ABI_36710"/>
<sequence length="205" mass="22648">MTTPVLDLASGDYMLPAGKIAMVVTYLEQRAPPQREPFGAPAGVSLKAWPQVDIDAYLDLFKAIGAPWLWFGRLLKSRTYLEALFADPNHKTWAVVRDTQKIGLLELDGQDDGNVEVSYFGFTPGQTGKGLGSWLMDQAQRLAWADQTTKRVWVHTCSADDPKALPFYQKMGFIPYARGIEIADDPRLTGIHSDDAGPAALPLIR</sequence>
<proteinExistence type="predicted"/>
<dbReference type="AlphaFoldDB" id="F4QR03"/>
<name>F4QR03_9CAUL</name>
<dbReference type="RefSeq" id="WP_006274451.1">
    <property type="nucleotide sequence ID" value="NZ_GL883079.1"/>
</dbReference>
<evidence type="ECO:0000256" key="2">
    <source>
        <dbReference type="ARBA" id="ARBA00023315"/>
    </source>
</evidence>
<gene>
    <name evidence="4" type="ORF">ABI_36710</name>
</gene>
<organism evidence="4 5">
    <name type="scientific">Asticcacaulis biprosthecium C19</name>
    <dbReference type="NCBI Taxonomy" id="715226"/>
    <lineage>
        <taxon>Bacteria</taxon>
        <taxon>Pseudomonadati</taxon>
        <taxon>Pseudomonadota</taxon>
        <taxon>Alphaproteobacteria</taxon>
        <taxon>Caulobacterales</taxon>
        <taxon>Caulobacteraceae</taxon>
        <taxon>Asticcacaulis</taxon>
    </lineage>
</organism>
<dbReference type="CDD" id="cd04301">
    <property type="entry name" value="NAT_SF"/>
    <property type="match status" value="1"/>
</dbReference>
<dbReference type="GO" id="GO:0016747">
    <property type="term" value="F:acyltransferase activity, transferring groups other than amino-acyl groups"/>
    <property type="evidence" value="ECO:0007669"/>
    <property type="project" value="InterPro"/>
</dbReference>
<dbReference type="eggNOG" id="COG0456">
    <property type="taxonomic scope" value="Bacteria"/>
</dbReference>
<keyword evidence="1 4" id="KW-0808">Transferase</keyword>
<reference evidence="5" key="1">
    <citation type="submission" date="2011-03" db="EMBL/GenBank/DDBJ databases">
        <title>Draft genome sequence of Brevundimonas diminuta.</title>
        <authorList>
            <person name="Brown P.J.B."/>
            <person name="Buechlein A."/>
            <person name="Hemmerich C."/>
            <person name="Brun Y.V."/>
        </authorList>
    </citation>
    <scope>NUCLEOTIDE SEQUENCE [LARGE SCALE GENOMIC DNA]</scope>
    <source>
        <strain evidence="5">C19</strain>
    </source>
</reference>